<keyword evidence="2" id="KW-0547">Nucleotide-binding</keyword>
<dbReference type="Pfam" id="PF05907">
    <property type="entry name" value="CXXC_Zn-b_euk"/>
    <property type="match status" value="1"/>
</dbReference>
<dbReference type="STRING" id="42156.A0A3P6UQN7"/>
<evidence type="ECO:0000256" key="1">
    <source>
        <dbReference type="ARBA" id="ARBA00022723"/>
    </source>
</evidence>
<proteinExistence type="predicted"/>
<gene>
    <name evidence="6" type="ORF">NLS_LOCUS5355</name>
</gene>
<dbReference type="InterPro" id="IPR027417">
    <property type="entry name" value="P-loop_NTPase"/>
</dbReference>
<dbReference type="PANTHER" id="PTHR10229:SF0">
    <property type="entry name" value="GTP-BINDING PROTEIN 6-RELATED"/>
    <property type="match status" value="1"/>
</dbReference>
<protein>
    <recommendedName>
        <fullName evidence="5">Hflx-type G domain-containing protein</fullName>
    </recommendedName>
</protein>
<accession>A0A3P6UQN7</accession>
<dbReference type="InterPro" id="IPR042108">
    <property type="entry name" value="GTPase_HflX_N_sf"/>
</dbReference>
<feature type="domain" description="Hflx-type G" evidence="5">
    <location>
        <begin position="251"/>
        <end position="414"/>
    </location>
</feature>
<dbReference type="CDD" id="cd01878">
    <property type="entry name" value="HflX"/>
    <property type="match status" value="1"/>
</dbReference>
<reference evidence="6 7" key="1">
    <citation type="submission" date="2018-08" db="EMBL/GenBank/DDBJ databases">
        <authorList>
            <person name="Laetsch R D."/>
            <person name="Stevens L."/>
            <person name="Kumar S."/>
            <person name="Blaxter L. M."/>
        </authorList>
    </citation>
    <scope>NUCLEOTIDE SEQUENCE [LARGE SCALE GENOMIC DNA]</scope>
</reference>
<keyword evidence="4" id="KW-0342">GTP-binding</keyword>
<keyword evidence="3" id="KW-0460">Magnesium</keyword>
<organism evidence="6 7">
    <name type="scientific">Litomosoides sigmodontis</name>
    <name type="common">Filarial nematode worm</name>
    <dbReference type="NCBI Taxonomy" id="42156"/>
    <lineage>
        <taxon>Eukaryota</taxon>
        <taxon>Metazoa</taxon>
        <taxon>Ecdysozoa</taxon>
        <taxon>Nematoda</taxon>
        <taxon>Chromadorea</taxon>
        <taxon>Rhabditida</taxon>
        <taxon>Spirurina</taxon>
        <taxon>Spiruromorpha</taxon>
        <taxon>Filarioidea</taxon>
        <taxon>Onchocercidae</taxon>
        <taxon>Litomosoides</taxon>
    </lineage>
</organism>
<evidence type="ECO:0000256" key="4">
    <source>
        <dbReference type="ARBA" id="ARBA00023134"/>
    </source>
</evidence>
<keyword evidence="7" id="KW-1185">Reference proteome</keyword>
<evidence type="ECO:0000256" key="2">
    <source>
        <dbReference type="ARBA" id="ARBA00022741"/>
    </source>
</evidence>
<name>A0A3P6UQN7_LITSI</name>
<dbReference type="InterPro" id="IPR030394">
    <property type="entry name" value="G_HFLX_dom"/>
</dbReference>
<sequence>MVFSKNFIKVFAPSHFGRCLCTKVSEGAIQTNDEFNIISKSYGIQSVAPGVQRILLIHPRIRRGRFFDLNPVKAKLQLEEAVSLVNTLPNFKVIETTAVSTDRSTAKKRLWGKGRIERIIALKERISATALMIDVDILSPKQQAELTTIFRVPVYDRYNIVLLIFKLFAKTKEAKLQIQLAEIPYIRERLLSTYELHVNPSIFHFDASEKSKADRLEILRYREQHLRKCIQAAVENKVNLRIGEAQKNIRAVVAVVGYTNAGKSSLIKRLTGRNLYVEDRLFATLDTSLHVFRLPSGLPILFADTIGFISNLPTQLLASFQATLNHVVNADLLLHVEDISNPDYLTQRDVVMKTLSALKIKSELLNSVIRVGNKIDKLNRLTPDEHNTYFVSCADGRGLVELMAAVDKRVLTITGVTVRRLKLRPHSEAFSYLCNCYLLVAAHSHLFFTLRRYFLLEKFSLSWNIIEIMPIIALQLKASMVNVTSLEPMNDWTKFRWYLKLKCTNCGEQPDHWQYVIAEETFDRPKGKGLVNMLEKCKLCNRVNSLEIIKDSFRPYEGNGEYNELIRFDCRGLEPTDFDLRSGWRAIGTESATVFEDIDLTVEEWFGYDEKAAQPAEINDIEYRFVLCRKQ</sequence>
<dbReference type="GO" id="GO:0005525">
    <property type="term" value="F:GTP binding"/>
    <property type="evidence" value="ECO:0007669"/>
    <property type="project" value="UniProtKB-KW"/>
</dbReference>
<dbReference type="InterPro" id="IPR006073">
    <property type="entry name" value="GTP-bd"/>
</dbReference>
<dbReference type="NCBIfam" id="TIGR03156">
    <property type="entry name" value="GTP_HflX"/>
    <property type="match status" value="1"/>
</dbReference>
<dbReference type="SUPFAM" id="SSF52540">
    <property type="entry name" value="P-loop containing nucleoside triphosphate hydrolases"/>
    <property type="match status" value="1"/>
</dbReference>
<dbReference type="GO" id="GO:0046872">
    <property type="term" value="F:metal ion binding"/>
    <property type="evidence" value="ECO:0007669"/>
    <property type="project" value="UniProtKB-KW"/>
</dbReference>
<evidence type="ECO:0000256" key="3">
    <source>
        <dbReference type="ARBA" id="ARBA00022842"/>
    </source>
</evidence>
<evidence type="ECO:0000313" key="6">
    <source>
        <dbReference type="EMBL" id="VDK81578.1"/>
    </source>
</evidence>
<dbReference type="Gene3D" id="3.40.50.11060">
    <property type="entry name" value="GTPase HflX, N-terminal domain"/>
    <property type="match status" value="1"/>
</dbReference>
<dbReference type="Gene3D" id="3.40.50.300">
    <property type="entry name" value="P-loop containing nucleotide triphosphate hydrolases"/>
    <property type="match status" value="1"/>
</dbReference>
<dbReference type="GO" id="GO:0005737">
    <property type="term" value="C:cytoplasm"/>
    <property type="evidence" value="ECO:0007669"/>
    <property type="project" value="TreeGrafter"/>
</dbReference>
<dbReference type="InterPro" id="IPR008584">
    <property type="entry name" value="CXXC_Zn-binding_euk"/>
</dbReference>
<dbReference type="AlphaFoldDB" id="A0A3P6UQN7"/>
<dbReference type="Pfam" id="PF13167">
    <property type="entry name" value="GTP-bdg_N"/>
    <property type="match status" value="1"/>
</dbReference>
<dbReference type="SUPFAM" id="SSF141678">
    <property type="entry name" value="MAL13P1.257-like"/>
    <property type="match status" value="1"/>
</dbReference>
<evidence type="ECO:0000259" key="5">
    <source>
        <dbReference type="PROSITE" id="PS51705"/>
    </source>
</evidence>
<dbReference type="InterPro" id="IPR016496">
    <property type="entry name" value="GTPase_HflX"/>
</dbReference>
<dbReference type="GO" id="GO:0043022">
    <property type="term" value="F:ribosome binding"/>
    <property type="evidence" value="ECO:0007669"/>
    <property type="project" value="TreeGrafter"/>
</dbReference>
<dbReference type="Proteomes" id="UP000277928">
    <property type="component" value="Unassembled WGS sequence"/>
</dbReference>
<keyword evidence="1" id="KW-0479">Metal-binding</keyword>
<dbReference type="FunFam" id="3.40.50.300:FF:000886">
    <property type="entry name" value="Putative GTP-binding protein 6"/>
    <property type="match status" value="1"/>
</dbReference>
<dbReference type="PANTHER" id="PTHR10229">
    <property type="entry name" value="GTP-BINDING PROTEIN HFLX"/>
    <property type="match status" value="1"/>
</dbReference>
<dbReference type="InterPro" id="IPR025121">
    <property type="entry name" value="GTPase_HflX_N"/>
</dbReference>
<dbReference type="PROSITE" id="PS51705">
    <property type="entry name" value="G_HFLX"/>
    <property type="match status" value="1"/>
</dbReference>
<dbReference type="OMA" id="DWTKFRW"/>
<dbReference type="OrthoDB" id="10268034at2759"/>
<dbReference type="PRINTS" id="PR00326">
    <property type="entry name" value="GTP1OBG"/>
</dbReference>
<dbReference type="EMBL" id="UYRX01000398">
    <property type="protein sequence ID" value="VDK81578.1"/>
    <property type="molecule type" value="Genomic_DNA"/>
</dbReference>
<dbReference type="Pfam" id="PF01926">
    <property type="entry name" value="MMR_HSR1"/>
    <property type="match status" value="1"/>
</dbReference>
<evidence type="ECO:0000313" key="7">
    <source>
        <dbReference type="Proteomes" id="UP000277928"/>
    </source>
</evidence>